<dbReference type="GO" id="GO:0000287">
    <property type="term" value="F:magnesium ion binding"/>
    <property type="evidence" value="ECO:0007669"/>
    <property type="project" value="UniProtKB-UniRule"/>
</dbReference>
<proteinExistence type="predicted"/>
<evidence type="ECO:0000313" key="3">
    <source>
        <dbReference type="EMBL" id="CEM15302.1"/>
    </source>
</evidence>
<dbReference type="PANTHER" id="PTHR14552">
    <property type="match status" value="1"/>
</dbReference>
<comment type="cofactor">
    <cofactor evidence="1">
        <name>Mg(2+)</name>
        <dbReference type="ChEBI" id="CHEBI:18420"/>
    </cofactor>
</comment>
<comment type="catalytic activity">
    <reaction evidence="1">
        <text>dCTP + H2O = dCMP + diphosphate + H(+)</text>
        <dbReference type="Rhea" id="RHEA:22636"/>
        <dbReference type="ChEBI" id="CHEBI:15377"/>
        <dbReference type="ChEBI" id="CHEBI:15378"/>
        <dbReference type="ChEBI" id="CHEBI:33019"/>
        <dbReference type="ChEBI" id="CHEBI:57566"/>
        <dbReference type="ChEBI" id="CHEBI:61481"/>
        <dbReference type="EC" id="3.6.1.12"/>
    </reaction>
</comment>
<dbReference type="GO" id="GO:0042262">
    <property type="term" value="P:DNA protection"/>
    <property type="evidence" value="ECO:0007669"/>
    <property type="project" value="UniProtKB-UniRule"/>
</dbReference>
<dbReference type="Gene3D" id="1.10.287.1080">
    <property type="entry name" value="MazG-like"/>
    <property type="match status" value="1"/>
</dbReference>
<name>A0A0G4FN29_9ALVE</name>
<organism evidence="3">
    <name type="scientific">Chromera velia CCMP2878</name>
    <dbReference type="NCBI Taxonomy" id="1169474"/>
    <lineage>
        <taxon>Eukaryota</taxon>
        <taxon>Sar</taxon>
        <taxon>Alveolata</taxon>
        <taxon>Colpodellida</taxon>
        <taxon>Chromeraceae</taxon>
        <taxon>Chromera</taxon>
    </lineage>
</organism>
<feature type="region of interest" description="Disordered" evidence="2">
    <location>
        <begin position="1"/>
        <end position="36"/>
    </location>
</feature>
<keyword evidence="1" id="KW-0963">Cytoplasm</keyword>
<gene>
    <name evidence="3" type="ORF">Cvel_17785</name>
</gene>
<feature type="compositionally biased region" description="Low complexity" evidence="2">
    <location>
        <begin position="17"/>
        <end position="29"/>
    </location>
</feature>
<comment type="subunit">
    <text evidence="1">Homotetramer.</text>
</comment>
<dbReference type="PANTHER" id="PTHR14552:SF21">
    <property type="entry name" value="DCTP PYROPHOSPHATASE 1"/>
    <property type="match status" value="1"/>
</dbReference>
<dbReference type="VEuPathDB" id="CryptoDB:Cvel_17785"/>
<accession>A0A0G4FN29</accession>
<dbReference type="SUPFAM" id="SSF101386">
    <property type="entry name" value="all-alpha NTP pyrophosphatases"/>
    <property type="match status" value="1"/>
</dbReference>
<dbReference type="GO" id="GO:0005829">
    <property type="term" value="C:cytosol"/>
    <property type="evidence" value="ECO:0007669"/>
    <property type="project" value="UniProtKB-SubCell"/>
</dbReference>
<dbReference type="CDD" id="cd11537">
    <property type="entry name" value="NTP-PPase_RS21-C6_like"/>
    <property type="match status" value="1"/>
</dbReference>
<keyword evidence="1" id="KW-0460">Magnesium</keyword>
<protein>
    <recommendedName>
        <fullName evidence="1">dCTP pyrophosphatase 1</fullName>
        <ecNumber evidence="1">3.6.1.12</ecNumber>
    </recommendedName>
</protein>
<dbReference type="EC" id="3.6.1.12" evidence="1"/>
<comment type="function">
    <text evidence="1">Hydrolyzes deoxynucleoside triphosphates (dNTPs) to the corresponding nucleoside monophosphates. Has a strong preference for dCTP and its analogs including 5-iodo-dCTP and 5-methyl-dCTP for which it may even have a higher efficiency. May protect DNA or RNA against the incorporation of these genotoxic nucleotide analogs through their catabolism.</text>
</comment>
<keyword evidence="1" id="KW-0378">Hydrolase</keyword>
<dbReference type="Pfam" id="PF12643">
    <property type="entry name" value="MazG-like"/>
    <property type="match status" value="1"/>
</dbReference>
<reference evidence="3" key="1">
    <citation type="submission" date="2014-11" db="EMBL/GenBank/DDBJ databases">
        <authorList>
            <person name="Otto D Thomas"/>
            <person name="Naeem Raeece"/>
        </authorList>
    </citation>
    <scope>NUCLEOTIDE SEQUENCE</scope>
</reference>
<sequence length="172" mass="19116">MSASTARAVEGEKETGPTDGSGSLPSSSPAAPPSPLTLEELRDCLRNFAVERDWDQFHTPRNLLCALVGEVGELSEIFQWKGEVQPGLPDFREEEKFHVGEEISDCLMYLVRLADRCGVDLSEAVSQKLQKNARKYPAKLTKGSSRKYNEYSEEEVMAAARTEVEKNQNGHI</sequence>
<dbReference type="EMBL" id="CDMZ01000483">
    <property type="protein sequence ID" value="CEM15302.1"/>
    <property type="molecule type" value="Genomic_DNA"/>
</dbReference>
<dbReference type="InterPro" id="IPR025984">
    <property type="entry name" value="DCTPP"/>
</dbReference>
<dbReference type="GO" id="GO:0047840">
    <property type="term" value="F:dCTP diphosphatase activity"/>
    <property type="evidence" value="ECO:0007669"/>
    <property type="project" value="UniProtKB-UniRule"/>
</dbReference>
<evidence type="ECO:0000256" key="2">
    <source>
        <dbReference type="SAM" id="MobiDB-lite"/>
    </source>
</evidence>
<dbReference type="AlphaFoldDB" id="A0A0G4FN29"/>
<comment type="subcellular location">
    <subcellularLocation>
        <location evidence="1">Cytoplasm</location>
        <location evidence="1">Cytosol</location>
    </subcellularLocation>
</comment>
<dbReference type="GO" id="GO:0006253">
    <property type="term" value="P:dCTP catabolic process"/>
    <property type="evidence" value="ECO:0007669"/>
    <property type="project" value="UniProtKB-UniRule"/>
</dbReference>
<evidence type="ECO:0000256" key="1">
    <source>
        <dbReference type="PIRNR" id="PIRNR029826"/>
    </source>
</evidence>
<keyword evidence="1" id="KW-0479">Metal-binding</keyword>